<dbReference type="Proteomes" id="UP000789396">
    <property type="component" value="Unassembled WGS sequence"/>
</dbReference>
<keyword evidence="3" id="KW-1185">Reference proteome</keyword>
<evidence type="ECO:0000313" key="3">
    <source>
        <dbReference type="Proteomes" id="UP000789396"/>
    </source>
</evidence>
<dbReference type="AlphaFoldDB" id="A0A9N9NSI9"/>
<reference evidence="2" key="1">
    <citation type="submission" date="2021-06" db="EMBL/GenBank/DDBJ databases">
        <authorList>
            <person name="Kallberg Y."/>
            <person name="Tangrot J."/>
            <person name="Rosling A."/>
        </authorList>
    </citation>
    <scope>NUCLEOTIDE SEQUENCE</scope>
    <source>
        <strain evidence="2">IN212</strain>
    </source>
</reference>
<name>A0A9N9NSI9_9GLOM</name>
<organism evidence="2 3">
    <name type="scientific">Racocetra fulgida</name>
    <dbReference type="NCBI Taxonomy" id="60492"/>
    <lineage>
        <taxon>Eukaryota</taxon>
        <taxon>Fungi</taxon>
        <taxon>Fungi incertae sedis</taxon>
        <taxon>Mucoromycota</taxon>
        <taxon>Glomeromycotina</taxon>
        <taxon>Glomeromycetes</taxon>
        <taxon>Diversisporales</taxon>
        <taxon>Gigasporaceae</taxon>
        <taxon>Racocetra</taxon>
    </lineage>
</organism>
<feature type="region of interest" description="Disordered" evidence="1">
    <location>
        <begin position="1"/>
        <end position="45"/>
    </location>
</feature>
<feature type="compositionally biased region" description="Basic and acidic residues" evidence="1">
    <location>
        <begin position="35"/>
        <end position="45"/>
    </location>
</feature>
<accession>A0A9N9NSI9</accession>
<protein>
    <submittedName>
        <fullName evidence="2">19148_t:CDS:1</fullName>
    </submittedName>
</protein>
<proteinExistence type="predicted"/>
<feature type="non-terminal residue" evidence="2">
    <location>
        <position position="45"/>
    </location>
</feature>
<evidence type="ECO:0000313" key="2">
    <source>
        <dbReference type="EMBL" id="CAG8759863.1"/>
    </source>
</evidence>
<comment type="caution">
    <text evidence="2">The sequence shown here is derived from an EMBL/GenBank/DDBJ whole genome shotgun (WGS) entry which is preliminary data.</text>
</comment>
<dbReference type="EMBL" id="CAJVPZ010040557">
    <property type="protein sequence ID" value="CAG8759863.1"/>
    <property type="molecule type" value="Genomic_DNA"/>
</dbReference>
<feature type="compositionally biased region" description="Basic and acidic residues" evidence="1">
    <location>
        <begin position="1"/>
        <end position="22"/>
    </location>
</feature>
<sequence length="45" mass="5525">NEYDGEDRSNESRSEYDGKDNNSDENENENYYIWEKNEDKDSWNK</sequence>
<evidence type="ECO:0000256" key="1">
    <source>
        <dbReference type="SAM" id="MobiDB-lite"/>
    </source>
</evidence>
<gene>
    <name evidence="2" type="ORF">RFULGI_LOCUS14223</name>
</gene>
<feature type="non-terminal residue" evidence="2">
    <location>
        <position position="1"/>
    </location>
</feature>